<dbReference type="NCBIfam" id="TIGR00254">
    <property type="entry name" value="GGDEF"/>
    <property type="match status" value="1"/>
</dbReference>
<dbReference type="GO" id="GO:0052621">
    <property type="term" value="F:diguanylate cyclase activity"/>
    <property type="evidence" value="ECO:0007669"/>
    <property type="project" value="UniProtKB-EC"/>
</dbReference>
<protein>
    <recommendedName>
        <fullName evidence="1">diguanylate cyclase</fullName>
        <ecNumber evidence="1">2.7.7.65</ecNumber>
    </recommendedName>
</protein>
<dbReference type="GO" id="GO:0043709">
    <property type="term" value="P:cell adhesion involved in single-species biofilm formation"/>
    <property type="evidence" value="ECO:0007669"/>
    <property type="project" value="TreeGrafter"/>
</dbReference>
<evidence type="ECO:0000256" key="2">
    <source>
        <dbReference type="SAM" id="Phobius"/>
    </source>
</evidence>
<evidence type="ECO:0000259" key="3">
    <source>
        <dbReference type="PROSITE" id="PS50887"/>
    </source>
</evidence>
<feature type="transmembrane region" description="Helical" evidence="2">
    <location>
        <begin position="92"/>
        <end position="112"/>
    </location>
</feature>
<feature type="transmembrane region" description="Helical" evidence="2">
    <location>
        <begin position="222"/>
        <end position="243"/>
    </location>
</feature>
<dbReference type="GO" id="GO:0005886">
    <property type="term" value="C:plasma membrane"/>
    <property type="evidence" value="ECO:0007669"/>
    <property type="project" value="TreeGrafter"/>
</dbReference>
<reference evidence="4 5" key="1">
    <citation type="submission" date="2019-04" db="EMBL/GenBank/DDBJ databases">
        <title>Phreatobacter aquaticus sp. nov.</title>
        <authorList>
            <person name="Choi A."/>
        </authorList>
    </citation>
    <scope>NUCLEOTIDE SEQUENCE [LARGE SCALE GENOMIC DNA]</scope>
    <source>
        <strain evidence="4 5">KCTC 52518</strain>
    </source>
</reference>
<sequence>MDDSLQGIVLPAERPCASDRETLAAGAGSDTMTVDVPTLYVVILANCLAIGLVWLFVIRAHPKLAAGRIWMAGAFIASAGAGASMLRGETAGLGSILVGNGLLILASCMSWVGTRQFLGEKRPWLATAAITLASLAALALFTVWQDDMAARIVIYSAGQCIPLGFAMADLLSRREGRRTPGMMLAASAMGFVLVGDIARAALAVTGIGGPLSFLTFNGIQSAFLLTTLFGAMVWNFGFLLMTIDRLRSEIIHLAVLDDLTGVANRRRFIQRLDEECSRSNRTGHPFVLLAIDLDGFKGINDRFGHQAGDACLRQFTDGALLRLRGHDLLARTGGDEFCVILPATTLEAAEAVARALVESSREQWLDWEGEALRITVSVGLAEWSKRVGRDTRLLLSLADEALYEAKRAGRDTFVAARRDRLFKMLGAKRDRAAATGS</sequence>
<dbReference type="EMBL" id="CP039690">
    <property type="protein sequence ID" value="QCI66833.1"/>
    <property type="molecule type" value="Genomic_DNA"/>
</dbReference>
<evidence type="ECO:0000313" key="4">
    <source>
        <dbReference type="EMBL" id="QCI66833.1"/>
    </source>
</evidence>
<evidence type="ECO:0000313" key="5">
    <source>
        <dbReference type="Proteomes" id="UP000298781"/>
    </source>
</evidence>
<name>A0A4D7B7G8_9HYPH</name>
<organism evidence="4 5">
    <name type="scientific">Phreatobacter stygius</name>
    <dbReference type="NCBI Taxonomy" id="1940610"/>
    <lineage>
        <taxon>Bacteria</taxon>
        <taxon>Pseudomonadati</taxon>
        <taxon>Pseudomonadota</taxon>
        <taxon>Alphaproteobacteria</taxon>
        <taxon>Hyphomicrobiales</taxon>
        <taxon>Phreatobacteraceae</taxon>
        <taxon>Phreatobacter</taxon>
    </lineage>
</organism>
<accession>A0A4D7B7G8</accession>
<feature type="transmembrane region" description="Helical" evidence="2">
    <location>
        <begin position="183"/>
        <end position="202"/>
    </location>
</feature>
<dbReference type="CDD" id="cd01949">
    <property type="entry name" value="GGDEF"/>
    <property type="match status" value="1"/>
</dbReference>
<gene>
    <name evidence="4" type="ORF">E8M01_22860</name>
</gene>
<dbReference type="InterPro" id="IPR000160">
    <property type="entry name" value="GGDEF_dom"/>
</dbReference>
<dbReference type="Gene3D" id="3.30.70.270">
    <property type="match status" value="1"/>
</dbReference>
<dbReference type="AlphaFoldDB" id="A0A4D7B7G8"/>
<dbReference type="PROSITE" id="PS50887">
    <property type="entry name" value="GGDEF"/>
    <property type="match status" value="1"/>
</dbReference>
<keyword evidence="2" id="KW-0812">Transmembrane</keyword>
<dbReference type="EC" id="2.7.7.65" evidence="1"/>
<feature type="transmembrane region" description="Helical" evidence="2">
    <location>
        <begin position="124"/>
        <end position="144"/>
    </location>
</feature>
<keyword evidence="5" id="KW-1185">Reference proteome</keyword>
<dbReference type="PANTHER" id="PTHR45138">
    <property type="entry name" value="REGULATORY COMPONENTS OF SENSORY TRANSDUCTION SYSTEM"/>
    <property type="match status" value="1"/>
</dbReference>
<dbReference type="GO" id="GO:1902201">
    <property type="term" value="P:negative regulation of bacterial-type flagellum-dependent cell motility"/>
    <property type="evidence" value="ECO:0007669"/>
    <property type="project" value="TreeGrafter"/>
</dbReference>
<dbReference type="SUPFAM" id="SSF55073">
    <property type="entry name" value="Nucleotide cyclase"/>
    <property type="match status" value="1"/>
</dbReference>
<dbReference type="InterPro" id="IPR043128">
    <property type="entry name" value="Rev_trsase/Diguanyl_cyclase"/>
</dbReference>
<dbReference type="Proteomes" id="UP000298781">
    <property type="component" value="Chromosome"/>
</dbReference>
<dbReference type="SMART" id="SM00267">
    <property type="entry name" value="GGDEF"/>
    <property type="match status" value="1"/>
</dbReference>
<feature type="domain" description="GGDEF" evidence="3">
    <location>
        <begin position="284"/>
        <end position="418"/>
    </location>
</feature>
<dbReference type="FunFam" id="3.30.70.270:FF:000001">
    <property type="entry name" value="Diguanylate cyclase domain protein"/>
    <property type="match status" value="1"/>
</dbReference>
<dbReference type="InterPro" id="IPR050469">
    <property type="entry name" value="Diguanylate_Cyclase"/>
</dbReference>
<keyword evidence="2" id="KW-0472">Membrane</keyword>
<dbReference type="Pfam" id="PF00990">
    <property type="entry name" value="GGDEF"/>
    <property type="match status" value="1"/>
</dbReference>
<dbReference type="KEGG" id="pstg:E8M01_22860"/>
<dbReference type="InterPro" id="IPR029787">
    <property type="entry name" value="Nucleotide_cyclase"/>
</dbReference>
<proteinExistence type="predicted"/>
<dbReference type="PANTHER" id="PTHR45138:SF24">
    <property type="entry name" value="DIGUANYLATE CYCLASE DGCC-RELATED"/>
    <property type="match status" value="1"/>
</dbReference>
<feature type="transmembrane region" description="Helical" evidence="2">
    <location>
        <begin position="150"/>
        <end position="171"/>
    </location>
</feature>
<feature type="transmembrane region" description="Helical" evidence="2">
    <location>
        <begin position="69"/>
        <end position="86"/>
    </location>
</feature>
<keyword evidence="2" id="KW-1133">Transmembrane helix</keyword>
<feature type="transmembrane region" description="Helical" evidence="2">
    <location>
        <begin position="38"/>
        <end position="57"/>
    </location>
</feature>
<evidence type="ECO:0000256" key="1">
    <source>
        <dbReference type="ARBA" id="ARBA00012528"/>
    </source>
</evidence>
<dbReference type="OrthoDB" id="9812260at2"/>